<dbReference type="SUPFAM" id="SSF53756">
    <property type="entry name" value="UDP-Glycosyltransferase/glycogen phosphorylase"/>
    <property type="match status" value="1"/>
</dbReference>
<reference evidence="4 5" key="1">
    <citation type="journal article" date="2019" name="ACS Chem. Biol.">
        <title>Identification and Mobilization of a Cryptic Antibiotic Biosynthesis Gene Locus from a Human-Pathogenic Nocardia Isolate.</title>
        <authorList>
            <person name="Herisse M."/>
            <person name="Ishida K."/>
            <person name="Porter J.L."/>
            <person name="Howden B."/>
            <person name="Hertweck C."/>
            <person name="Stinear T.P."/>
            <person name="Pidot S.J."/>
        </authorList>
    </citation>
    <scope>NUCLEOTIDE SEQUENCE [LARGE SCALE GENOMIC DNA]</scope>
    <source>
        <strain evidence="4 5">AUSMDU00012717</strain>
    </source>
</reference>
<sequence>MLCALGSGAPVGKAIDSDGLPRSLNGRTVVIAHGGGRDLRTKASVADPPSPCSRRKWNQRNTGTSRVSMYGIRLAGAEPADIRGIATTPTGTERCGTSSLPDHLLPGIVVLNERYFPENELAAARVGATSFARSVLRCLRRAELFAGMILYRRDETSDEPVLETVYRSGITCIVLRFHFGMSERAVRAAIAEAADRLLAGYGWDGHGVLCYQTDVLLRFHPDELICCVTHHGPFVHDVVGTFSAQETGRAFGGATKALHLLEQQERGLARVRENANMYVLQHSFLQRSYLIDRGVDDRRIFALRPPISVPAAPAPMRSAELAAFVADAGLLLCTAVARLDHFKNVELLIDAGIRLCAKGIPIRILVAGGGDNEQSVRAELANRVPREYAEQFMAVPKLTKPELYSLFRQARRNGIFVCPSRYETLGITPLEAALSGVCTLIADSEKVEAARLFPSTYRFDPTVDGLAKAIERIHRNPRPPEAIGAQLRRAVAAEVSEENFRRDLLRAWGQFALDTRGSDD</sequence>
<keyword evidence="1 4" id="KW-0808">Transferase</keyword>
<name>A0A6G9YEL6_9NOCA</name>
<dbReference type="CDD" id="cd03801">
    <property type="entry name" value="GT4_PimA-like"/>
    <property type="match status" value="1"/>
</dbReference>
<dbReference type="PANTHER" id="PTHR45947">
    <property type="entry name" value="SULFOQUINOVOSYL TRANSFERASE SQD2"/>
    <property type="match status" value="1"/>
</dbReference>
<protein>
    <submittedName>
        <fullName evidence="4">Glycosyltransferase</fullName>
    </submittedName>
</protein>
<dbReference type="Gene3D" id="3.40.50.2000">
    <property type="entry name" value="Glycogen Phosphorylase B"/>
    <property type="match status" value="1"/>
</dbReference>
<feature type="domain" description="Glycosyl transferase family 1" evidence="3">
    <location>
        <begin position="334"/>
        <end position="485"/>
    </location>
</feature>
<gene>
    <name evidence="4" type="ORF">F5544_18215</name>
</gene>
<dbReference type="KEGG" id="nah:F5544_18215"/>
<dbReference type="InterPro" id="IPR001296">
    <property type="entry name" value="Glyco_trans_1"/>
</dbReference>
<dbReference type="EMBL" id="CP046172">
    <property type="protein sequence ID" value="QIS11517.1"/>
    <property type="molecule type" value="Genomic_DNA"/>
</dbReference>
<dbReference type="GO" id="GO:0016757">
    <property type="term" value="F:glycosyltransferase activity"/>
    <property type="evidence" value="ECO:0007669"/>
    <property type="project" value="InterPro"/>
</dbReference>
<dbReference type="Proteomes" id="UP000503540">
    <property type="component" value="Chromosome"/>
</dbReference>
<proteinExistence type="predicted"/>
<feature type="region of interest" description="Disordered" evidence="2">
    <location>
        <begin position="40"/>
        <end position="60"/>
    </location>
</feature>
<dbReference type="AlphaFoldDB" id="A0A6G9YEL6"/>
<dbReference type="InterPro" id="IPR050194">
    <property type="entry name" value="Glycosyltransferase_grp1"/>
</dbReference>
<dbReference type="PANTHER" id="PTHR45947:SF3">
    <property type="entry name" value="SULFOQUINOVOSYL TRANSFERASE SQD2"/>
    <property type="match status" value="1"/>
</dbReference>
<evidence type="ECO:0000259" key="3">
    <source>
        <dbReference type="Pfam" id="PF00534"/>
    </source>
</evidence>
<accession>A0A6G9YEL6</accession>
<keyword evidence="5" id="KW-1185">Reference proteome</keyword>
<dbReference type="Pfam" id="PF00534">
    <property type="entry name" value="Glycos_transf_1"/>
    <property type="match status" value="1"/>
</dbReference>
<organism evidence="4 5">
    <name type="scientific">Nocardia arthritidis</name>
    <dbReference type="NCBI Taxonomy" id="228602"/>
    <lineage>
        <taxon>Bacteria</taxon>
        <taxon>Bacillati</taxon>
        <taxon>Actinomycetota</taxon>
        <taxon>Actinomycetes</taxon>
        <taxon>Mycobacteriales</taxon>
        <taxon>Nocardiaceae</taxon>
        <taxon>Nocardia</taxon>
    </lineage>
</organism>
<evidence type="ECO:0000313" key="4">
    <source>
        <dbReference type="EMBL" id="QIS11517.1"/>
    </source>
</evidence>
<evidence type="ECO:0000313" key="5">
    <source>
        <dbReference type="Proteomes" id="UP000503540"/>
    </source>
</evidence>
<evidence type="ECO:0000256" key="1">
    <source>
        <dbReference type="ARBA" id="ARBA00022679"/>
    </source>
</evidence>
<evidence type="ECO:0000256" key="2">
    <source>
        <dbReference type="SAM" id="MobiDB-lite"/>
    </source>
</evidence>